<dbReference type="SUPFAM" id="SSF103506">
    <property type="entry name" value="Mitochondrial carrier"/>
    <property type="match status" value="1"/>
</dbReference>
<reference evidence="12 13" key="1">
    <citation type="submission" date="2018-02" db="EMBL/GenBank/DDBJ databases">
        <title>Genome sequence of the basidiomycete white-rot fungus Phlebia centrifuga.</title>
        <authorList>
            <person name="Granchi Z."/>
            <person name="Peng M."/>
            <person name="de Vries R.P."/>
            <person name="Hilden K."/>
            <person name="Makela M.R."/>
            <person name="Grigoriev I."/>
            <person name="Riley R."/>
        </authorList>
    </citation>
    <scope>NUCLEOTIDE SEQUENCE [LARGE SCALE GENOMIC DNA]</scope>
    <source>
        <strain evidence="12 13">FBCC195</strain>
    </source>
</reference>
<dbReference type="GO" id="GO:0015217">
    <property type="term" value="F:ADP transmembrane transporter activity"/>
    <property type="evidence" value="ECO:0007669"/>
    <property type="project" value="TreeGrafter"/>
</dbReference>
<evidence type="ECO:0000256" key="9">
    <source>
        <dbReference type="RuleBase" id="RU000488"/>
    </source>
</evidence>
<evidence type="ECO:0000256" key="6">
    <source>
        <dbReference type="ARBA" id="ARBA00022989"/>
    </source>
</evidence>
<dbReference type="InterPro" id="IPR052217">
    <property type="entry name" value="Mito/Peroxisomal_Carrier"/>
</dbReference>
<keyword evidence="4 8" id="KW-0812">Transmembrane</keyword>
<name>A0A2R6NHD6_9APHY</name>
<feature type="transmembrane region" description="Helical" evidence="11">
    <location>
        <begin position="125"/>
        <end position="149"/>
    </location>
</feature>
<dbReference type="Pfam" id="PF00153">
    <property type="entry name" value="Mito_carr"/>
    <property type="match status" value="2"/>
</dbReference>
<keyword evidence="3 9" id="KW-0813">Transport</keyword>
<gene>
    <name evidence="12" type="ORF">PHLCEN_2v12405</name>
</gene>
<evidence type="ECO:0000256" key="4">
    <source>
        <dbReference type="ARBA" id="ARBA00022692"/>
    </source>
</evidence>
<feature type="repeat" description="Solcar" evidence="8">
    <location>
        <begin position="3"/>
        <end position="108"/>
    </location>
</feature>
<evidence type="ECO:0000256" key="1">
    <source>
        <dbReference type="ARBA" id="ARBA00004141"/>
    </source>
</evidence>
<dbReference type="InterPro" id="IPR023395">
    <property type="entry name" value="MCP_dom_sf"/>
</dbReference>
<keyword evidence="6 11" id="KW-1133">Transmembrane helix</keyword>
<comment type="similarity">
    <text evidence="2 9">Belongs to the mitochondrial carrier (TC 2.A.29) family.</text>
</comment>
<dbReference type="PANTHER" id="PTHR45939:SF2">
    <property type="entry name" value="CARRIER PROTEIN, PUTATIVE (AFU_ORTHOLOGUE AFUA_2G13870)-RELATED"/>
    <property type="match status" value="1"/>
</dbReference>
<organism evidence="12 13">
    <name type="scientific">Hermanssonia centrifuga</name>
    <dbReference type="NCBI Taxonomy" id="98765"/>
    <lineage>
        <taxon>Eukaryota</taxon>
        <taxon>Fungi</taxon>
        <taxon>Dikarya</taxon>
        <taxon>Basidiomycota</taxon>
        <taxon>Agaricomycotina</taxon>
        <taxon>Agaricomycetes</taxon>
        <taxon>Polyporales</taxon>
        <taxon>Meruliaceae</taxon>
        <taxon>Hermanssonia</taxon>
    </lineage>
</organism>
<proteinExistence type="inferred from homology"/>
<evidence type="ECO:0000256" key="8">
    <source>
        <dbReference type="PROSITE-ProRule" id="PRU00282"/>
    </source>
</evidence>
<dbReference type="AlphaFoldDB" id="A0A2R6NHD6"/>
<evidence type="ECO:0000256" key="10">
    <source>
        <dbReference type="SAM" id="MobiDB-lite"/>
    </source>
</evidence>
<dbReference type="PANTHER" id="PTHR45939">
    <property type="entry name" value="PEROXISOMAL MEMBRANE PROTEIN PMP34-RELATED"/>
    <property type="match status" value="1"/>
</dbReference>
<evidence type="ECO:0000256" key="5">
    <source>
        <dbReference type="ARBA" id="ARBA00022737"/>
    </source>
</evidence>
<keyword evidence="7 8" id="KW-0472">Membrane</keyword>
<dbReference type="EMBL" id="MLYV02001247">
    <property type="protein sequence ID" value="PSR71701.1"/>
    <property type="molecule type" value="Genomic_DNA"/>
</dbReference>
<evidence type="ECO:0000256" key="2">
    <source>
        <dbReference type="ARBA" id="ARBA00006375"/>
    </source>
</evidence>
<evidence type="ECO:0000313" key="13">
    <source>
        <dbReference type="Proteomes" id="UP000186601"/>
    </source>
</evidence>
<evidence type="ECO:0000256" key="7">
    <source>
        <dbReference type="ARBA" id="ARBA00023136"/>
    </source>
</evidence>
<feature type="compositionally biased region" description="Basic and acidic residues" evidence="10">
    <location>
        <begin position="46"/>
        <end position="60"/>
    </location>
</feature>
<accession>A0A2R6NHD6</accession>
<keyword evidence="5" id="KW-0677">Repeat</keyword>
<evidence type="ECO:0000313" key="12">
    <source>
        <dbReference type="EMBL" id="PSR71701.1"/>
    </source>
</evidence>
<protein>
    <recommendedName>
        <fullName evidence="14">Mitochondrial carrier protein</fullName>
    </recommendedName>
</protein>
<dbReference type="PROSITE" id="PS50920">
    <property type="entry name" value="SOLCAR"/>
    <property type="match status" value="2"/>
</dbReference>
<evidence type="ECO:0000256" key="3">
    <source>
        <dbReference type="ARBA" id="ARBA00022448"/>
    </source>
</evidence>
<dbReference type="STRING" id="98765.A0A2R6NHD6"/>
<dbReference type="Proteomes" id="UP000186601">
    <property type="component" value="Unassembled WGS sequence"/>
</dbReference>
<evidence type="ECO:0008006" key="14">
    <source>
        <dbReference type="Google" id="ProtNLM"/>
    </source>
</evidence>
<feature type="repeat" description="Solcar" evidence="8">
    <location>
        <begin position="123"/>
        <end position="206"/>
    </location>
</feature>
<dbReference type="OrthoDB" id="18574at2759"/>
<sequence>MLLSVPEELGIGFIAGLASRAISTPLSVITVRLQTETEGEDEDDELNTKKGSPHESREGLKRGSIIGTVQRLSEEEGLQGFWRGFTTAIPLSLNPAITLFLFQVFRKISSRYSVQKNQPLATPSAGSAFLGAAFSNAISTILLYPLILAKTRLQVHRKQGASSETMFSIWKRALLREGIPGAYQGLEAQIVKGFVSQGITMMVKQR</sequence>
<dbReference type="Gene3D" id="1.50.40.10">
    <property type="entry name" value="Mitochondrial carrier domain"/>
    <property type="match status" value="1"/>
</dbReference>
<comment type="subcellular location">
    <subcellularLocation>
        <location evidence="1">Membrane</location>
        <topology evidence="1">Multi-pass membrane protein</topology>
    </subcellularLocation>
</comment>
<evidence type="ECO:0000256" key="11">
    <source>
        <dbReference type="SAM" id="Phobius"/>
    </source>
</evidence>
<keyword evidence="13" id="KW-1185">Reference proteome</keyword>
<dbReference type="GO" id="GO:0016020">
    <property type="term" value="C:membrane"/>
    <property type="evidence" value="ECO:0007669"/>
    <property type="project" value="UniProtKB-SubCell"/>
</dbReference>
<feature type="region of interest" description="Disordered" evidence="10">
    <location>
        <begin position="35"/>
        <end position="60"/>
    </location>
</feature>
<comment type="caution">
    <text evidence="12">The sequence shown here is derived from an EMBL/GenBank/DDBJ whole genome shotgun (WGS) entry which is preliminary data.</text>
</comment>
<dbReference type="InterPro" id="IPR018108">
    <property type="entry name" value="MCP_transmembrane"/>
</dbReference>